<dbReference type="EMBL" id="WEGI01000006">
    <property type="protein sequence ID" value="MQY27304.1"/>
    <property type="molecule type" value="Genomic_DNA"/>
</dbReference>
<dbReference type="AlphaFoldDB" id="A0A7K0DR57"/>
<reference evidence="1 2" key="1">
    <citation type="submission" date="2019-10" db="EMBL/GenBank/DDBJ databases">
        <title>Nocardia macrotermitis sp. nov. and Nocardia aurantia sp. nov., isolated from the gut of fungus growing-termite Macrotermes natalensis.</title>
        <authorList>
            <person name="Benndorf R."/>
            <person name="Schwitalla J."/>
            <person name="Martin K."/>
            <person name="De Beer W."/>
            <person name="Kaster A.-K."/>
            <person name="Vollmers J."/>
            <person name="Poulsen M."/>
            <person name="Beemelmanns C."/>
        </authorList>
    </citation>
    <scope>NUCLEOTIDE SEQUENCE [LARGE SCALE GENOMIC DNA]</scope>
    <source>
        <strain evidence="1 2">RB56</strain>
    </source>
</reference>
<evidence type="ECO:0000313" key="2">
    <source>
        <dbReference type="Proteomes" id="UP000431401"/>
    </source>
</evidence>
<dbReference type="Proteomes" id="UP000431401">
    <property type="component" value="Unassembled WGS sequence"/>
</dbReference>
<organism evidence="1 2">
    <name type="scientific">Nocardia aurantia</name>
    <dbReference type="NCBI Taxonomy" id="2585199"/>
    <lineage>
        <taxon>Bacteria</taxon>
        <taxon>Bacillati</taxon>
        <taxon>Actinomycetota</taxon>
        <taxon>Actinomycetes</taxon>
        <taxon>Mycobacteriales</taxon>
        <taxon>Nocardiaceae</taxon>
        <taxon>Nocardia</taxon>
    </lineage>
</organism>
<keyword evidence="2" id="KW-1185">Reference proteome</keyword>
<accession>A0A7K0DR57</accession>
<sequence>MPDEFKLPPPGLDISRVVHLDPFIDPRFVDAEDWGRYLTITETIPVDFEYLEPTITDQDVHEARELALASDNVRTALEGQRYEVLAVGSRTVDRETELPLVIVYNYTDDTVIEATVDLRAPEVREVSMKRYQPALSSAEQSRALDITRDDGRLSRSGIDIDTGLGLVVEDVNFRSPQYGHRLVDLRFTLTNRRCPSAFAIVDLSAQCIVGIGLLPQEELS</sequence>
<name>A0A7K0DR57_9NOCA</name>
<comment type="caution">
    <text evidence="1">The sequence shown here is derived from an EMBL/GenBank/DDBJ whole genome shotgun (WGS) entry which is preliminary data.</text>
</comment>
<protein>
    <submittedName>
        <fullName evidence="1">Uncharacterized protein</fullName>
    </submittedName>
</protein>
<evidence type="ECO:0000313" key="1">
    <source>
        <dbReference type="EMBL" id="MQY27304.1"/>
    </source>
</evidence>
<proteinExistence type="predicted"/>
<gene>
    <name evidence="1" type="ORF">NRB56_28870</name>
</gene>